<dbReference type="Pfam" id="PF12813">
    <property type="entry name" value="XPG_I_2"/>
    <property type="match status" value="1"/>
</dbReference>
<dbReference type="AlphaFoldDB" id="A0A7R7XV84"/>
<organism evidence="3 4">
    <name type="scientific">Aspergillus puulaauensis</name>
    <dbReference type="NCBI Taxonomy" id="1220207"/>
    <lineage>
        <taxon>Eukaryota</taxon>
        <taxon>Fungi</taxon>
        <taxon>Dikarya</taxon>
        <taxon>Ascomycota</taxon>
        <taxon>Pezizomycotina</taxon>
        <taxon>Eurotiomycetes</taxon>
        <taxon>Eurotiomycetidae</taxon>
        <taxon>Eurotiales</taxon>
        <taxon>Aspergillaceae</taxon>
        <taxon>Aspergillus</taxon>
    </lineage>
</organism>
<dbReference type="GeneID" id="64977498"/>
<accession>A0A7R7XV84</accession>
<dbReference type="InterPro" id="IPR026832">
    <property type="entry name" value="Asteroid"/>
</dbReference>
<dbReference type="KEGG" id="apuu:APUU_60541S"/>
<dbReference type="PANTHER" id="PTHR15665:SF1">
    <property type="entry name" value="PROTEIN ASTEROID HOMOLOG 1"/>
    <property type="match status" value="1"/>
</dbReference>
<dbReference type="InterPro" id="IPR029060">
    <property type="entry name" value="PIN-like_dom_sf"/>
</dbReference>
<evidence type="ECO:0000256" key="1">
    <source>
        <dbReference type="ARBA" id="ARBA00007398"/>
    </source>
</evidence>
<feature type="domain" description="Asteroid" evidence="2">
    <location>
        <begin position="162"/>
        <end position="431"/>
    </location>
</feature>
<reference evidence="3" key="2">
    <citation type="submission" date="2021-02" db="EMBL/GenBank/DDBJ databases">
        <title>Aspergillus puulaauensis MK2 genome sequence.</title>
        <authorList>
            <person name="Futagami T."/>
            <person name="Mori K."/>
            <person name="Kadooka C."/>
            <person name="Tanaka T."/>
        </authorList>
    </citation>
    <scope>NUCLEOTIDE SEQUENCE</scope>
    <source>
        <strain evidence="3">MK2</strain>
    </source>
</reference>
<dbReference type="Gene3D" id="3.40.50.1010">
    <property type="entry name" value="5'-nuclease"/>
    <property type="match status" value="1"/>
</dbReference>
<comment type="similarity">
    <text evidence="1">Belongs to the asteroid family.</text>
</comment>
<dbReference type="OrthoDB" id="5297549at2759"/>
<protein>
    <recommendedName>
        <fullName evidence="2">Asteroid domain-containing protein</fullName>
    </recommendedName>
</protein>
<dbReference type="EMBL" id="AP024448">
    <property type="protein sequence ID" value="BCS27493.1"/>
    <property type="molecule type" value="Genomic_DNA"/>
</dbReference>
<proteinExistence type="inferred from homology"/>
<dbReference type="Proteomes" id="UP000654913">
    <property type="component" value="Chromosome 6"/>
</dbReference>
<sequence>MGIPRLKQHLLSFCQPVLFQGAPDRDDGSLECISSVVIDGPSLVYNVYARLLSWFSVVGPSRFDALPTCDEVSRGVVLYLAHLKMLGVKIENIYFDGALPARKHVTRISRLENQRRKLEVFCAETKNGFEPIISPGYKRTVKLENVLRSRPTPAMYNDIPANPFMVSAVFEDLKCRWNGANITGATKNTLPLQLFDDHESFPWADLTTMVPGEADACCAYAAKIMGCCILTNDSDLVLYDLGKRGSVAFLDSVELSRWESSKPLVSQIRAAILRPSIATQQLGVSSLLPLAYELKVQPGIGLGELLRRSKNATSMAELSNYWEFVDEYQTDHCCVQARATKQSIGFYDTRVSELLWQYELRGEYAGRDCPYVYLATMCEDHTKRCAWAKGREYRNVAYSILNLSRPISERHRCVVEFTRRGQRIAEEKIQLQDEMWISAQIKSFQARLQDLRTSLRKDSGSLYFWTLFAVCDVYGPDSGVDEGDFEKLKQFLRVGYMGKRLGWADIHLSAQINSVLYSLRVLKQVLEVSNSMAIVAVGLKAILKGLPPLHIIMDPAHQRTAMCSADITATQLSDVLGYLAQRPQKTQLECSDNGNGALKDKPQTSPSVANIAMANQNDISRPVHSPKTMSNLYELLQEQ</sequence>
<dbReference type="CDD" id="cd18675">
    <property type="entry name" value="PIN_SpAst1-like"/>
    <property type="match status" value="1"/>
</dbReference>
<keyword evidence="4" id="KW-1185">Reference proteome</keyword>
<gene>
    <name evidence="3" type="ORF">APUU_60541S</name>
</gene>
<evidence type="ECO:0000259" key="2">
    <source>
        <dbReference type="Pfam" id="PF12813"/>
    </source>
</evidence>
<dbReference type="PANTHER" id="PTHR15665">
    <property type="entry name" value="ASTEROID PROTEIN"/>
    <property type="match status" value="1"/>
</dbReference>
<reference evidence="3" key="1">
    <citation type="submission" date="2021-01" db="EMBL/GenBank/DDBJ databases">
        <authorList>
            <consortium name="Aspergillus puulaauensis MK2 genome sequencing consortium"/>
            <person name="Kazuki M."/>
            <person name="Futagami T."/>
        </authorList>
    </citation>
    <scope>NUCLEOTIDE SEQUENCE</scope>
    <source>
        <strain evidence="3">MK2</strain>
    </source>
</reference>
<dbReference type="SUPFAM" id="SSF88723">
    <property type="entry name" value="PIN domain-like"/>
    <property type="match status" value="1"/>
</dbReference>
<name>A0A7R7XV84_9EURO</name>
<evidence type="ECO:0000313" key="3">
    <source>
        <dbReference type="EMBL" id="BCS27493.1"/>
    </source>
</evidence>
<dbReference type="RefSeq" id="XP_041559687.1">
    <property type="nucleotide sequence ID" value="XM_041693793.1"/>
</dbReference>
<dbReference type="InterPro" id="IPR039436">
    <property type="entry name" value="Asteroid_dom"/>
</dbReference>
<evidence type="ECO:0000313" key="4">
    <source>
        <dbReference type="Proteomes" id="UP000654913"/>
    </source>
</evidence>